<dbReference type="Pfam" id="PF13853">
    <property type="entry name" value="7tm_4"/>
    <property type="match status" value="1"/>
</dbReference>
<keyword evidence="8" id="KW-0807">Transducer</keyword>
<evidence type="ECO:0000256" key="7">
    <source>
        <dbReference type="ARBA" id="ARBA00023170"/>
    </source>
</evidence>
<reference evidence="12" key="2">
    <citation type="submission" date="2025-08" db="UniProtKB">
        <authorList>
            <consortium name="RefSeq"/>
        </authorList>
    </citation>
    <scope>IDENTIFICATION</scope>
    <source>
        <tissue evidence="12">Tongue muscle</tissue>
    </source>
</reference>
<dbReference type="PANTHER" id="PTHR48002">
    <property type="entry name" value="OLFACTORY RECEPTOR"/>
    <property type="match status" value="1"/>
</dbReference>
<evidence type="ECO:0000256" key="6">
    <source>
        <dbReference type="ARBA" id="ARBA00023136"/>
    </source>
</evidence>
<reference evidence="11" key="1">
    <citation type="journal article" date="2022" name="J. Hered.">
        <title>A De Novo Chromosome-Level Genome Assembly of the White-Tailed Deer, Odocoileus Virginianus.</title>
        <authorList>
            <person name="London E.W."/>
            <person name="Roca A.L."/>
            <person name="Novakofski J.E."/>
            <person name="Mateus-Pinilla N.E."/>
        </authorList>
    </citation>
    <scope>NUCLEOTIDE SEQUENCE [LARGE SCALE GENOMIC DNA]</scope>
</reference>
<feature type="transmembrane region" description="Helical" evidence="9">
    <location>
        <begin position="93"/>
        <end position="114"/>
    </location>
</feature>
<name>A0ABM4IMC6_ODOVR</name>
<keyword evidence="11" id="KW-1185">Reference proteome</keyword>
<sequence length="302" mass="33634">MNSVTEFLLLGLMQSPEVRKLLFTLFTLLYFPTVAGNLLITVTVATSRALGSPMYFFLSFLSFIDCCCSSTMAPKMIFDLLAQKKAISFSGCMTQLFAEHFFGGVEILLVVRAYDRYMVICKPLQYTITVNRQVCGLPAAMVWAGGFLHALFQINFRVWLSCGPSVIDHFICDLFPLLKLSCTDTHIFGLFVAANSGLMCMLIFSILITSYVLILCSLRTHSTAEQQKALPTCASHVAVGVLFFVACMFVYLRPMITFPIDKAVAVFYTMVTPMLNPLIYTLRNSEVKNAMKNALEPKSNLG</sequence>
<evidence type="ECO:0000256" key="2">
    <source>
        <dbReference type="ARBA" id="ARBA00004141"/>
    </source>
</evidence>
<feature type="transmembrane region" description="Helical" evidence="9">
    <location>
        <begin position="230"/>
        <end position="251"/>
    </location>
</feature>
<feature type="transmembrane region" description="Helical" evidence="9">
    <location>
        <begin position="134"/>
        <end position="152"/>
    </location>
</feature>
<dbReference type="Gene3D" id="1.20.1070.10">
    <property type="entry name" value="Rhodopsin 7-helix transmembrane proteins"/>
    <property type="match status" value="1"/>
</dbReference>
<feature type="transmembrane region" description="Helical" evidence="9">
    <location>
        <begin position="20"/>
        <end position="42"/>
    </location>
</feature>
<keyword evidence="7" id="KW-0675">Receptor</keyword>
<comment type="function">
    <text evidence="1">Putative odorant or sperm cell receptor.</text>
</comment>
<feature type="transmembrane region" description="Helical" evidence="9">
    <location>
        <begin position="263"/>
        <end position="282"/>
    </location>
</feature>
<evidence type="ECO:0000313" key="11">
    <source>
        <dbReference type="Proteomes" id="UP001652640"/>
    </source>
</evidence>
<proteinExistence type="predicted"/>
<dbReference type="PROSITE" id="PS50262">
    <property type="entry name" value="G_PROTEIN_RECEP_F1_2"/>
    <property type="match status" value="1"/>
</dbReference>
<evidence type="ECO:0000313" key="12">
    <source>
        <dbReference type="RefSeq" id="XP_070328949.1"/>
    </source>
</evidence>
<evidence type="ECO:0000256" key="4">
    <source>
        <dbReference type="ARBA" id="ARBA00022989"/>
    </source>
</evidence>
<dbReference type="Proteomes" id="UP001652640">
    <property type="component" value="Chromosome 10"/>
</dbReference>
<keyword evidence="3 9" id="KW-0812">Transmembrane</keyword>
<protein>
    <submittedName>
        <fullName evidence="12">Olfactory receptor 4C5-like</fullName>
    </submittedName>
</protein>
<dbReference type="SUPFAM" id="SSF81321">
    <property type="entry name" value="Family A G protein-coupled receptor-like"/>
    <property type="match status" value="1"/>
</dbReference>
<keyword evidence="4 9" id="KW-1133">Transmembrane helix</keyword>
<dbReference type="PRINTS" id="PR00237">
    <property type="entry name" value="GPCRRHODOPSN"/>
</dbReference>
<keyword evidence="6 9" id="KW-0472">Membrane</keyword>
<dbReference type="InterPro" id="IPR050427">
    <property type="entry name" value="Olfactory_Receptors"/>
</dbReference>
<keyword evidence="5" id="KW-0297">G-protein coupled receptor</keyword>
<dbReference type="InterPro" id="IPR000725">
    <property type="entry name" value="Olfact_rcpt"/>
</dbReference>
<dbReference type="RefSeq" id="XP_070328949.1">
    <property type="nucleotide sequence ID" value="XM_070472848.1"/>
</dbReference>
<feature type="transmembrane region" description="Helical" evidence="9">
    <location>
        <begin position="187"/>
        <end position="218"/>
    </location>
</feature>
<feature type="transmembrane region" description="Helical" evidence="9">
    <location>
        <begin position="54"/>
        <end position="73"/>
    </location>
</feature>
<dbReference type="InterPro" id="IPR017452">
    <property type="entry name" value="GPCR_Rhodpsn_7TM"/>
</dbReference>
<organism evidence="11 12">
    <name type="scientific">Odocoileus virginianus</name>
    <name type="common">White-tailed deer</name>
    <dbReference type="NCBI Taxonomy" id="9874"/>
    <lineage>
        <taxon>Eukaryota</taxon>
        <taxon>Metazoa</taxon>
        <taxon>Chordata</taxon>
        <taxon>Craniata</taxon>
        <taxon>Vertebrata</taxon>
        <taxon>Euteleostomi</taxon>
        <taxon>Mammalia</taxon>
        <taxon>Eutheria</taxon>
        <taxon>Laurasiatheria</taxon>
        <taxon>Artiodactyla</taxon>
        <taxon>Ruminantia</taxon>
        <taxon>Pecora</taxon>
        <taxon>Cervidae</taxon>
        <taxon>Odocoileinae</taxon>
        <taxon>Odocoileus</taxon>
    </lineage>
</organism>
<comment type="subcellular location">
    <subcellularLocation>
        <location evidence="2">Membrane</location>
        <topology evidence="2">Multi-pass membrane protein</topology>
    </subcellularLocation>
</comment>
<evidence type="ECO:0000259" key="10">
    <source>
        <dbReference type="PROSITE" id="PS50262"/>
    </source>
</evidence>
<feature type="domain" description="G-protein coupled receptors family 1 profile" evidence="10">
    <location>
        <begin position="36"/>
        <end position="280"/>
    </location>
</feature>
<gene>
    <name evidence="12" type="primary">LOC139037000</name>
</gene>
<accession>A0ABM4IMC6</accession>
<evidence type="ECO:0000256" key="5">
    <source>
        <dbReference type="ARBA" id="ARBA00023040"/>
    </source>
</evidence>
<dbReference type="CDD" id="cd15939">
    <property type="entry name" value="7tmA_OR4A-like"/>
    <property type="match status" value="1"/>
</dbReference>
<dbReference type="PRINTS" id="PR00245">
    <property type="entry name" value="OLFACTORYR"/>
</dbReference>
<evidence type="ECO:0000256" key="1">
    <source>
        <dbReference type="ARBA" id="ARBA00003929"/>
    </source>
</evidence>
<evidence type="ECO:0000256" key="8">
    <source>
        <dbReference type="ARBA" id="ARBA00023224"/>
    </source>
</evidence>
<evidence type="ECO:0000256" key="9">
    <source>
        <dbReference type="SAM" id="Phobius"/>
    </source>
</evidence>
<dbReference type="GeneID" id="139037000"/>
<evidence type="ECO:0000256" key="3">
    <source>
        <dbReference type="ARBA" id="ARBA00022692"/>
    </source>
</evidence>
<dbReference type="InterPro" id="IPR000276">
    <property type="entry name" value="GPCR_Rhodpsn"/>
</dbReference>